<keyword evidence="1" id="KW-0472">Membrane</keyword>
<sequence length="582" mass="65419">MISTSFNLTRWRGIKGHDRCRVPRTLKLYPPGQTERGAYYNAMFAVPYPVIAIALAVVSVYFVAKDKLPLSSPPEFPLEKSSEPIDSMLSSCPLYTDYSKVPHEPFSTGPLKLPFQRPPPGCRTFHSDAVENVIDKVTQRLVDPDLARLFENCFPNTIDTTVRWHDPSPENPRTFIVTGDINAEWIRDSHRQLSPYVSFATQDKKLETMLKGAIATHVEFMSQFPYCNAFNPPRGSNIPPEHQDTSDRVYPRYDPRVVFEGKYELDSVASFFGLTNDYFEATDDKAVLTSQWIATAKSLVRLIRDQMIPTFDEETGRLNRPRYTFQRQTDLGTETLSLGGAGNPVNGGTSLVRSAFRPSDDATIYQFFIPANAQISVELKRAATMLDSVDKELSDELAELHSAITDGIKKHAIVEHPQFGQVYAYEVDGYGGRLFMDDANLPSLLSLPDLGFCDRNDPVYLNTRKMVLSNKGNPYYSEGPFFSGIGGPHAGITNAWPMSHMVRIRTSDDDEEIKAALELLKRSTHGLGLMHESINVYAPPSVGQFTRPWFAWANSEFAKTILDLAQRKPYLIFDSNEPLDLS</sequence>
<dbReference type="EMBL" id="HG937693">
    <property type="protein sequence ID" value="CDP35231.1"/>
    <property type="molecule type" value="Genomic_DNA"/>
</dbReference>
<evidence type="ECO:0000256" key="1">
    <source>
        <dbReference type="SAM" id="Phobius"/>
    </source>
</evidence>
<dbReference type="SUPFAM" id="SSF48208">
    <property type="entry name" value="Six-hairpin glycosidases"/>
    <property type="match status" value="1"/>
</dbReference>
<protein>
    <submittedName>
        <fullName evidence="2">ARAD1C30580p</fullName>
    </submittedName>
</protein>
<dbReference type="PANTHER" id="PTHR31047">
    <property type="entry name" value="MEIOTICALLY UP-REGULATED GENE 157 PROTEIN"/>
    <property type="match status" value="1"/>
</dbReference>
<reference evidence="2" key="1">
    <citation type="submission" date="2014-02" db="EMBL/GenBank/DDBJ databases">
        <authorList>
            <person name="Genoscope - CEA"/>
        </authorList>
    </citation>
    <scope>NUCLEOTIDE SEQUENCE</scope>
    <source>
        <strain evidence="2">LS3</strain>
    </source>
</reference>
<name>A0A060T7U5_BLAAD</name>
<proteinExistence type="predicted"/>
<dbReference type="InterPro" id="IPR012341">
    <property type="entry name" value="6hp_glycosidase-like_sf"/>
</dbReference>
<dbReference type="GO" id="GO:0005975">
    <property type="term" value="P:carbohydrate metabolic process"/>
    <property type="evidence" value="ECO:0007669"/>
    <property type="project" value="InterPro"/>
</dbReference>
<dbReference type="PhylomeDB" id="A0A060T7U5"/>
<keyword evidence="1" id="KW-1133">Transmembrane helix</keyword>
<keyword evidence="1" id="KW-0812">Transmembrane</keyword>
<evidence type="ECO:0000313" key="2">
    <source>
        <dbReference type="EMBL" id="CDP35231.1"/>
    </source>
</evidence>
<dbReference type="Pfam" id="PF06824">
    <property type="entry name" value="Glyco_hydro_125"/>
    <property type="match status" value="1"/>
</dbReference>
<gene>
    <name evidence="2" type="ORF">GNLVRS02_ARAD1C30580g</name>
</gene>
<organism evidence="2">
    <name type="scientific">Blastobotrys adeninivorans</name>
    <name type="common">Yeast</name>
    <name type="synonym">Arxula adeninivorans</name>
    <dbReference type="NCBI Taxonomy" id="409370"/>
    <lineage>
        <taxon>Eukaryota</taxon>
        <taxon>Fungi</taxon>
        <taxon>Dikarya</taxon>
        <taxon>Ascomycota</taxon>
        <taxon>Saccharomycotina</taxon>
        <taxon>Dipodascomycetes</taxon>
        <taxon>Dipodascales</taxon>
        <taxon>Trichomonascaceae</taxon>
        <taxon>Blastobotrys</taxon>
    </lineage>
</organism>
<dbReference type="AlphaFoldDB" id="A0A060T7U5"/>
<accession>A0A060T7U5</accession>
<feature type="transmembrane region" description="Helical" evidence="1">
    <location>
        <begin position="38"/>
        <end position="64"/>
    </location>
</feature>
<dbReference type="InterPro" id="IPR008928">
    <property type="entry name" value="6-hairpin_glycosidase_sf"/>
</dbReference>
<dbReference type="SMART" id="SM01149">
    <property type="entry name" value="DUF1237"/>
    <property type="match status" value="1"/>
</dbReference>
<dbReference type="Gene3D" id="1.50.10.10">
    <property type="match status" value="1"/>
</dbReference>
<dbReference type="PANTHER" id="PTHR31047:SF0">
    <property type="entry name" value="MEIOTICALLY UP-REGULATED GENE 157 PROTEIN"/>
    <property type="match status" value="1"/>
</dbReference>
<dbReference type="GO" id="GO:0004553">
    <property type="term" value="F:hydrolase activity, hydrolyzing O-glycosyl compounds"/>
    <property type="evidence" value="ECO:0007669"/>
    <property type="project" value="UniProtKB-ARBA"/>
</dbReference>
<dbReference type="InterPro" id="IPR008313">
    <property type="entry name" value="GH125"/>
</dbReference>
<reference evidence="2" key="2">
    <citation type="submission" date="2014-06" db="EMBL/GenBank/DDBJ databases">
        <title>The complete genome of Blastobotrys (Arxula) adeninivorans LS3 - a yeast of biotechnological interest.</title>
        <authorList>
            <person name="Kunze G."/>
            <person name="Gaillardin C."/>
            <person name="Czernicka M."/>
            <person name="Durrens P."/>
            <person name="Martin T."/>
            <person name="Boer E."/>
            <person name="Gabaldon T."/>
            <person name="Cruz J."/>
            <person name="Talla E."/>
            <person name="Marck C."/>
            <person name="Goffeau A."/>
            <person name="Barbe V."/>
            <person name="Baret P."/>
            <person name="Baronian K."/>
            <person name="Beier S."/>
            <person name="Bleykasten C."/>
            <person name="Bode R."/>
            <person name="Casaregola S."/>
            <person name="Despons L."/>
            <person name="Fairhead C."/>
            <person name="Giersberg M."/>
            <person name="Gierski P."/>
            <person name="Hahnel U."/>
            <person name="Hartmann A."/>
            <person name="Jankowska D."/>
            <person name="Jubin C."/>
            <person name="Jung P."/>
            <person name="Lafontaine I."/>
            <person name="Leh-Louis V."/>
            <person name="Lemaire M."/>
            <person name="Marcet-Houben M."/>
            <person name="Mascher M."/>
            <person name="Morel G."/>
            <person name="Richard G.-F."/>
            <person name="Riechen J."/>
            <person name="Sacerdot C."/>
            <person name="Sarkar A."/>
            <person name="Savel G."/>
            <person name="Schacherer J."/>
            <person name="Sherman D."/>
            <person name="Straub M.-L."/>
            <person name="Stein N."/>
            <person name="Thierry A."/>
            <person name="Trautwein-Schult A."/>
            <person name="Westhof E."/>
            <person name="Worch S."/>
            <person name="Dujon B."/>
            <person name="Souciet J.-L."/>
            <person name="Wincker P."/>
            <person name="Scholz U."/>
            <person name="Neuveglise N."/>
        </authorList>
    </citation>
    <scope>NUCLEOTIDE SEQUENCE</scope>
    <source>
        <strain evidence="2">LS3</strain>
    </source>
</reference>